<evidence type="ECO:0000313" key="3">
    <source>
        <dbReference type="Proteomes" id="UP000028491"/>
    </source>
</evidence>
<proteinExistence type="predicted"/>
<protein>
    <submittedName>
        <fullName evidence="2">Integrase</fullName>
    </submittedName>
</protein>
<dbReference type="InterPro" id="IPR011010">
    <property type="entry name" value="DNA_brk_join_enz"/>
</dbReference>
<gene>
    <name evidence="2" type="ORF">WS08_0154</name>
</gene>
<name>A0ABN4DFE4_9LACO</name>
<keyword evidence="1" id="KW-0233">DNA recombination</keyword>
<dbReference type="Proteomes" id="UP000028491">
    <property type="component" value="Chromosome"/>
</dbReference>
<accession>A0ABN4DFE4</accession>
<dbReference type="SUPFAM" id="SSF56349">
    <property type="entry name" value="DNA breaking-rejoining enzymes"/>
    <property type="match status" value="1"/>
</dbReference>
<organism evidence="2 3">
    <name type="scientific">Weissella tructae</name>
    <dbReference type="NCBI Taxonomy" id="887702"/>
    <lineage>
        <taxon>Bacteria</taxon>
        <taxon>Bacillati</taxon>
        <taxon>Bacillota</taxon>
        <taxon>Bacilli</taxon>
        <taxon>Lactobacillales</taxon>
        <taxon>Lactobacillaceae</taxon>
        <taxon>Weissella</taxon>
    </lineage>
</organism>
<dbReference type="EMBL" id="CP007588">
    <property type="protein sequence ID" value="AIG65093.1"/>
    <property type="molecule type" value="Genomic_DNA"/>
</dbReference>
<evidence type="ECO:0000313" key="2">
    <source>
        <dbReference type="EMBL" id="AIG65093.1"/>
    </source>
</evidence>
<dbReference type="Gene3D" id="1.10.443.10">
    <property type="entry name" value="Intergrase catalytic core"/>
    <property type="match status" value="1"/>
</dbReference>
<evidence type="ECO:0000256" key="1">
    <source>
        <dbReference type="ARBA" id="ARBA00023172"/>
    </source>
</evidence>
<sequence>MKQVSDRLGHADMMTTAKIYAEVTPKAKQEVADKFSRIMGS</sequence>
<keyword evidence="3" id="KW-1185">Reference proteome</keyword>
<reference evidence="2 3" key="1">
    <citation type="journal article" date="2014" name="Genome Announc.">
        <title>Whole-Genome Sequence of Weissella ceti Strain WS08, Isolated from Diseased Rainbow Trout in Brazil.</title>
        <authorList>
            <person name="Figueiredo H.C."/>
            <person name="Leal G."/>
            <person name="Pereira F.L."/>
            <person name="Soares S.C."/>
            <person name="Dorella F.A."/>
            <person name="Carvalho A.F."/>
            <person name="Pereira U.P."/>
            <person name="Azevedo V.A."/>
        </authorList>
    </citation>
    <scope>NUCLEOTIDE SEQUENCE [LARGE SCALE GENOMIC DNA]</scope>
    <source>
        <strain evidence="2 3">WS08</strain>
    </source>
</reference>
<dbReference type="InterPro" id="IPR013762">
    <property type="entry name" value="Integrase-like_cat_sf"/>
</dbReference>
<reference evidence="3" key="2">
    <citation type="submission" date="2014-04" db="EMBL/GenBank/DDBJ databases">
        <title>Complete genome of Weissella ceti strain WS08 isolated from diseased rainbow trout in Brazil.</title>
        <authorList>
            <person name="Figueiredo H.C.P."/>
            <person name="Leal C.A.G."/>
            <person name="Pereira F.L."/>
            <person name="Soares S.C."/>
            <person name="Dorella F.A."/>
            <person name="Carvalho A.F."/>
            <person name="Pereira U.P."/>
            <person name="Azevedo V.A.C."/>
        </authorList>
    </citation>
    <scope>NUCLEOTIDE SEQUENCE [LARGE SCALE GENOMIC DNA]</scope>
    <source>
        <strain evidence="3">WS08</strain>
    </source>
</reference>